<feature type="compositionally biased region" description="Low complexity" evidence="1">
    <location>
        <begin position="174"/>
        <end position="186"/>
    </location>
</feature>
<reference evidence="2" key="2">
    <citation type="submission" date="2022-06" db="UniProtKB">
        <authorList>
            <consortium name="EnsemblMetazoa"/>
        </authorList>
    </citation>
    <scope>IDENTIFICATION</scope>
</reference>
<dbReference type="EnsemblMetazoa" id="XM_008183719.3">
    <property type="protein sequence ID" value="XP_008181941.1"/>
    <property type="gene ID" value="LOC100574972"/>
</dbReference>
<dbReference type="GeneID" id="100574972"/>
<name>A0A8R2F7Y9_ACYPI</name>
<dbReference type="KEGG" id="api:100574972"/>
<protein>
    <submittedName>
        <fullName evidence="2">Uncharacterized protein</fullName>
    </submittedName>
</protein>
<dbReference type="Proteomes" id="UP000007819">
    <property type="component" value="Chromosome A1"/>
</dbReference>
<keyword evidence="3" id="KW-1185">Reference proteome</keyword>
<proteinExistence type="predicted"/>
<evidence type="ECO:0000313" key="3">
    <source>
        <dbReference type="Proteomes" id="UP000007819"/>
    </source>
</evidence>
<dbReference type="AlphaFoldDB" id="A0A8R2F7Y9"/>
<dbReference type="RefSeq" id="XP_008181941.1">
    <property type="nucleotide sequence ID" value="XM_008183719.2"/>
</dbReference>
<feature type="region of interest" description="Disordered" evidence="1">
    <location>
        <begin position="157"/>
        <end position="204"/>
    </location>
</feature>
<evidence type="ECO:0000256" key="1">
    <source>
        <dbReference type="SAM" id="MobiDB-lite"/>
    </source>
</evidence>
<reference evidence="3" key="1">
    <citation type="submission" date="2010-06" db="EMBL/GenBank/DDBJ databases">
        <authorList>
            <person name="Jiang H."/>
            <person name="Abraham K."/>
            <person name="Ali S."/>
            <person name="Alsbrooks S.L."/>
            <person name="Anim B.N."/>
            <person name="Anosike U.S."/>
            <person name="Attaway T."/>
            <person name="Bandaranaike D.P."/>
            <person name="Battles P.K."/>
            <person name="Bell S.N."/>
            <person name="Bell A.V."/>
            <person name="Beltran B."/>
            <person name="Bickham C."/>
            <person name="Bustamante Y."/>
            <person name="Caleb T."/>
            <person name="Canada A."/>
            <person name="Cardenas V."/>
            <person name="Carter K."/>
            <person name="Chacko J."/>
            <person name="Chandrabose M.N."/>
            <person name="Chavez D."/>
            <person name="Chavez A."/>
            <person name="Chen L."/>
            <person name="Chu H.-S."/>
            <person name="Claassen K.J."/>
            <person name="Cockrell R."/>
            <person name="Collins M."/>
            <person name="Cooper J.A."/>
            <person name="Cree A."/>
            <person name="Curry S.M."/>
            <person name="Da Y."/>
            <person name="Dao M.D."/>
            <person name="Das B."/>
            <person name="Davila M.-L."/>
            <person name="Davy-Carroll L."/>
            <person name="Denson S."/>
            <person name="Dinh H."/>
            <person name="Ebong V.E."/>
            <person name="Edwards J.R."/>
            <person name="Egan A."/>
            <person name="El-Daye J."/>
            <person name="Escobedo L."/>
            <person name="Fernandez S."/>
            <person name="Fernando P.R."/>
            <person name="Flagg N."/>
            <person name="Forbes L.D."/>
            <person name="Fowler R.G."/>
            <person name="Fu Q."/>
            <person name="Gabisi R.A."/>
            <person name="Ganer J."/>
            <person name="Garbino Pronczuk A."/>
            <person name="Garcia R.M."/>
            <person name="Garner T."/>
            <person name="Garrett T.E."/>
            <person name="Gonzalez D.A."/>
            <person name="Hamid H."/>
            <person name="Hawkins E.S."/>
            <person name="Hirani K."/>
            <person name="Hogues M.E."/>
            <person name="Hollins B."/>
            <person name="Hsiao C.-H."/>
            <person name="Jabil R."/>
            <person name="James M.L."/>
            <person name="Jhangiani S.N."/>
            <person name="Johnson B."/>
            <person name="Johnson Q."/>
            <person name="Joshi V."/>
            <person name="Kalu J.B."/>
            <person name="Kam C."/>
            <person name="Kashfia A."/>
            <person name="Keebler J."/>
            <person name="Kisamo H."/>
            <person name="Kovar C.L."/>
            <person name="Lago L.A."/>
            <person name="Lai C.-Y."/>
            <person name="Laidlaw J."/>
            <person name="Lara F."/>
            <person name="Le T.-K."/>
            <person name="Lee S.L."/>
            <person name="Legall F.H."/>
            <person name="Lemon S.J."/>
            <person name="Lewis L.R."/>
            <person name="Li B."/>
            <person name="Liu Y."/>
            <person name="Liu Y.-S."/>
            <person name="Lopez J."/>
            <person name="Lozado R.J."/>
            <person name="Lu J."/>
            <person name="Madu R.C."/>
            <person name="Maheshwari M."/>
            <person name="Maheshwari R."/>
            <person name="Malloy K."/>
            <person name="Martinez E."/>
            <person name="Mathew T."/>
            <person name="Mercado I.C."/>
            <person name="Mercado C."/>
            <person name="Meyer B."/>
            <person name="Montgomery K."/>
            <person name="Morgan M.B."/>
            <person name="Munidasa M."/>
            <person name="Nazareth L.V."/>
            <person name="Nelson J."/>
            <person name="Ng B.M."/>
            <person name="Nguyen N.B."/>
            <person name="Nguyen P.Q."/>
            <person name="Nguyen T."/>
            <person name="Obregon M."/>
            <person name="Okwuonu G.O."/>
            <person name="Onwere C.G."/>
            <person name="Orozco G."/>
            <person name="Parra A."/>
            <person name="Patel S."/>
            <person name="Patil S."/>
            <person name="Perez A."/>
            <person name="Perez Y."/>
            <person name="Pham C."/>
            <person name="Primus E.L."/>
            <person name="Pu L.-L."/>
            <person name="Puazo M."/>
            <person name="Qin X."/>
            <person name="Quiroz J.B."/>
            <person name="Reese J."/>
            <person name="Richards S."/>
            <person name="Rives C.M."/>
            <person name="Robberts R."/>
            <person name="Ruiz S.J."/>
            <person name="Ruiz M.J."/>
            <person name="Santibanez J."/>
            <person name="Schneider B.W."/>
            <person name="Sisson I."/>
            <person name="Smith M."/>
            <person name="Sodergren E."/>
            <person name="Song X.-Z."/>
            <person name="Song B.B."/>
            <person name="Summersgill H."/>
            <person name="Thelus R."/>
            <person name="Thornton R.D."/>
            <person name="Trejos Z.Y."/>
            <person name="Usmani K."/>
            <person name="Vattathil S."/>
            <person name="Villasana D."/>
            <person name="Walker D.L."/>
            <person name="Wang S."/>
            <person name="Wang K."/>
            <person name="White C.S."/>
            <person name="Williams A.C."/>
            <person name="Williamson J."/>
            <person name="Wilson K."/>
            <person name="Woghiren I.O."/>
            <person name="Woodworth J.R."/>
            <person name="Worley K.C."/>
            <person name="Wright R.A."/>
            <person name="Wu W."/>
            <person name="Young L."/>
            <person name="Zhang L."/>
            <person name="Zhang J."/>
            <person name="Zhu Y."/>
            <person name="Muzny D.M."/>
            <person name="Weinstock G."/>
            <person name="Gibbs R.A."/>
        </authorList>
    </citation>
    <scope>NUCLEOTIDE SEQUENCE [LARGE SCALE GENOMIC DNA]</scope>
    <source>
        <strain evidence="3">LSR1</strain>
    </source>
</reference>
<dbReference type="RefSeq" id="XP_003243790.1">
    <property type="nucleotide sequence ID" value="XM_003243742.3"/>
</dbReference>
<dbReference type="OrthoDB" id="75343at2759"/>
<sequence>MMRRRLSFIGSGECYEPGALTECIVESDLQRQIRDRFDEECPYSLTRKSVRNSPRARNCNSQVWQVAVNTVAKKRDTLRRSVSSVFRSMNKLRTGFKVAAQKLRPSTRRRFKLDESPLTPNTPRTRSKCLLGRTPTKMYSPFAIDTPPSLRRRFAYRRNKNIDTESNKSVNGKSESNSCETTNNENQQPTINLNKENENYGSLI</sequence>
<accession>A0A8R2F7Y9</accession>
<dbReference type="EnsemblMetazoa" id="XM_003243742.4">
    <property type="protein sequence ID" value="XP_003243790.1"/>
    <property type="gene ID" value="LOC100574972"/>
</dbReference>
<evidence type="ECO:0000313" key="2">
    <source>
        <dbReference type="EnsemblMetazoa" id="XP_008181941.1"/>
    </source>
</evidence>
<organism evidence="2 3">
    <name type="scientific">Acyrthosiphon pisum</name>
    <name type="common">Pea aphid</name>
    <dbReference type="NCBI Taxonomy" id="7029"/>
    <lineage>
        <taxon>Eukaryota</taxon>
        <taxon>Metazoa</taxon>
        <taxon>Ecdysozoa</taxon>
        <taxon>Arthropoda</taxon>
        <taxon>Hexapoda</taxon>
        <taxon>Insecta</taxon>
        <taxon>Pterygota</taxon>
        <taxon>Neoptera</taxon>
        <taxon>Paraneoptera</taxon>
        <taxon>Hemiptera</taxon>
        <taxon>Sternorrhyncha</taxon>
        <taxon>Aphidomorpha</taxon>
        <taxon>Aphidoidea</taxon>
        <taxon>Aphididae</taxon>
        <taxon>Macrosiphini</taxon>
        <taxon>Acyrthosiphon</taxon>
    </lineage>
</organism>